<organism evidence="3 4">
    <name type="scientific">Pollutimonas bauzanensis</name>
    <dbReference type="NCBI Taxonomy" id="658167"/>
    <lineage>
        <taxon>Bacteria</taxon>
        <taxon>Pseudomonadati</taxon>
        <taxon>Pseudomonadota</taxon>
        <taxon>Betaproteobacteria</taxon>
        <taxon>Burkholderiales</taxon>
        <taxon>Alcaligenaceae</taxon>
        <taxon>Pollutimonas</taxon>
    </lineage>
</organism>
<dbReference type="Gene3D" id="3.40.50.850">
    <property type="entry name" value="Isochorismatase-like"/>
    <property type="match status" value="1"/>
</dbReference>
<dbReference type="SUPFAM" id="SSF52499">
    <property type="entry name" value="Isochorismatase-like hydrolases"/>
    <property type="match status" value="1"/>
</dbReference>
<dbReference type="GO" id="GO:0016787">
    <property type="term" value="F:hydrolase activity"/>
    <property type="evidence" value="ECO:0007669"/>
    <property type="project" value="UniProtKB-KW"/>
</dbReference>
<dbReference type="InterPro" id="IPR000868">
    <property type="entry name" value="Isochorismatase-like_dom"/>
</dbReference>
<evidence type="ECO:0000313" key="3">
    <source>
        <dbReference type="EMBL" id="SHH81034.1"/>
    </source>
</evidence>
<dbReference type="CDD" id="cd01014">
    <property type="entry name" value="nicotinamidase_related"/>
    <property type="match status" value="1"/>
</dbReference>
<dbReference type="PANTHER" id="PTHR43540:SF1">
    <property type="entry name" value="ISOCHORISMATASE HYDROLASE"/>
    <property type="match status" value="1"/>
</dbReference>
<dbReference type="AlphaFoldDB" id="A0A1M5W1E6"/>
<dbReference type="STRING" id="658167.SAMN04488135_10535"/>
<evidence type="ECO:0000259" key="2">
    <source>
        <dbReference type="Pfam" id="PF00857"/>
    </source>
</evidence>
<keyword evidence="4" id="KW-1185">Reference proteome</keyword>
<keyword evidence="1" id="KW-0378">Hydrolase</keyword>
<dbReference type="Proteomes" id="UP000184226">
    <property type="component" value="Unassembled WGS sequence"/>
</dbReference>
<evidence type="ECO:0000256" key="1">
    <source>
        <dbReference type="ARBA" id="ARBA00022801"/>
    </source>
</evidence>
<sequence length="194" mass="20624">MRGPIARCALLLIDVQQGFKIMEQEGRSRNNASAEAHIARLLAAFRGVGARVIHVRHASLEPASLFRQGQPGFEAQDFARERAGEPVLLKTVNSAFIGTGLEERLRTGGIDSLVVAGATTNHCVETTLRMAANLGFNAQLVSDASWTFDLVGVHGESYPAELVHALSLANVHGEFGEVVTTAQVLAALAVAQDA</sequence>
<accession>A0A1M5W1E6</accession>
<reference evidence="3 4" key="1">
    <citation type="submission" date="2016-11" db="EMBL/GenBank/DDBJ databases">
        <authorList>
            <person name="Jaros S."/>
            <person name="Januszkiewicz K."/>
            <person name="Wedrychowicz H."/>
        </authorList>
    </citation>
    <scope>NUCLEOTIDE SEQUENCE [LARGE SCALE GENOMIC DNA]</scope>
    <source>
        <strain evidence="3 4">CGMCC 1.10190</strain>
    </source>
</reference>
<dbReference type="InterPro" id="IPR050272">
    <property type="entry name" value="Isochorismatase-like_hydrls"/>
</dbReference>
<evidence type="ECO:0000313" key="4">
    <source>
        <dbReference type="Proteomes" id="UP000184226"/>
    </source>
</evidence>
<dbReference type="RefSeq" id="WP_073103154.1">
    <property type="nucleotide sequence ID" value="NZ_FQXE01000005.1"/>
</dbReference>
<name>A0A1M5W1E6_9BURK</name>
<proteinExistence type="predicted"/>
<gene>
    <name evidence="3" type="ORF">SAMN04488135_10535</name>
</gene>
<dbReference type="InterPro" id="IPR036380">
    <property type="entry name" value="Isochorismatase-like_sf"/>
</dbReference>
<dbReference type="EMBL" id="FQXE01000005">
    <property type="protein sequence ID" value="SHH81034.1"/>
    <property type="molecule type" value="Genomic_DNA"/>
</dbReference>
<dbReference type="OrthoDB" id="5360912at2"/>
<feature type="domain" description="Isochorismatase-like" evidence="2">
    <location>
        <begin position="8"/>
        <end position="183"/>
    </location>
</feature>
<protein>
    <submittedName>
        <fullName evidence="3">Nicotinamidase-related amidase</fullName>
    </submittedName>
</protein>
<dbReference type="Pfam" id="PF00857">
    <property type="entry name" value="Isochorismatase"/>
    <property type="match status" value="1"/>
</dbReference>
<dbReference type="PANTHER" id="PTHR43540">
    <property type="entry name" value="PEROXYUREIDOACRYLATE/UREIDOACRYLATE AMIDOHYDROLASE-RELATED"/>
    <property type="match status" value="1"/>
</dbReference>